<accession>A0A2P2I5J0</accession>
<dbReference type="Pfam" id="PF05050">
    <property type="entry name" value="Methyltransf_21"/>
    <property type="match status" value="1"/>
</dbReference>
<dbReference type="PANTHER" id="PTHR34009:SF2">
    <property type="entry name" value="PROTEIN STAR"/>
    <property type="match status" value="1"/>
</dbReference>
<dbReference type="GO" id="GO:0005886">
    <property type="term" value="C:plasma membrane"/>
    <property type="evidence" value="ECO:0007669"/>
    <property type="project" value="TreeGrafter"/>
</dbReference>
<dbReference type="SUPFAM" id="SSF53335">
    <property type="entry name" value="S-adenosyl-L-methionine-dependent methyltransferases"/>
    <property type="match status" value="1"/>
</dbReference>
<sequence length="333" mass="37846">MLRHCSAAKLVLYFFVFLFLLMAASLHLITVRGPDGLAVHVQRRELHLYHQRTSENVTQLPADSPELLKHLMERVLVPPSRVAYNLRFGGQHSDQSEGQSRVIDDLLGGMRNGFYVECGAYTGDVLSNSLFFELDRGWEGLLIEPDDRNFNKLLSRNRKAWTANACLGASTTPANIMLLHLDNSYGSHIMSKSSEDVAAEVLHNHLTSLQIAHCFPLYSFLLALNHTTIDYFSLDVEGLEYKVLEAIPWDKVNIKTLSVEFNMAAEGKDPLVKLMTSHGYSHYMELNALNAHDLIFVKSDLMKNVGTREKYPIIVTERPYKPYVRNSYNKLFQ</sequence>
<dbReference type="GO" id="GO:0016197">
    <property type="term" value="P:endosomal transport"/>
    <property type="evidence" value="ECO:0007669"/>
    <property type="project" value="TreeGrafter"/>
</dbReference>
<evidence type="ECO:0000259" key="1">
    <source>
        <dbReference type="Pfam" id="PF05050"/>
    </source>
</evidence>
<dbReference type="GO" id="GO:0005794">
    <property type="term" value="C:Golgi apparatus"/>
    <property type="evidence" value="ECO:0007669"/>
    <property type="project" value="TreeGrafter"/>
</dbReference>
<name>A0A2P2I5J0_9CRUS</name>
<feature type="domain" description="Methyltransferase FkbM" evidence="1">
    <location>
        <begin position="117"/>
        <end position="280"/>
    </location>
</feature>
<dbReference type="PANTHER" id="PTHR34009">
    <property type="entry name" value="PROTEIN STAR"/>
    <property type="match status" value="1"/>
</dbReference>
<protein>
    <submittedName>
        <fullName evidence="2">Protein Star-like</fullName>
    </submittedName>
</protein>
<reference evidence="2" key="1">
    <citation type="journal article" date="2018" name="Biosci. Biotechnol. Biochem.">
        <title>Polysaccharide hydrolase of the hadal zone amphipods Hirondellea gigas.</title>
        <authorList>
            <person name="Kobayashi H."/>
            <person name="Nagahama T."/>
            <person name="Arai W."/>
            <person name="Sasagawa Y."/>
            <person name="Umeda M."/>
            <person name="Hayashi T."/>
            <person name="Nikaido I."/>
            <person name="Watanabe H."/>
            <person name="Oguri K."/>
            <person name="Kitazato H."/>
            <person name="Fujioka K."/>
            <person name="Kido Y."/>
            <person name="Takami H."/>
        </authorList>
    </citation>
    <scope>NUCLEOTIDE SEQUENCE</scope>
    <source>
        <tissue evidence="2">Whole body</tissue>
    </source>
</reference>
<dbReference type="GO" id="GO:0005789">
    <property type="term" value="C:endoplasmic reticulum membrane"/>
    <property type="evidence" value="ECO:0007669"/>
    <property type="project" value="TreeGrafter"/>
</dbReference>
<dbReference type="InterPro" id="IPR006342">
    <property type="entry name" value="FkbM_mtfrase"/>
</dbReference>
<dbReference type="EMBL" id="IACF01003668">
    <property type="protein sequence ID" value="LAB69279.1"/>
    <property type="molecule type" value="mRNA"/>
</dbReference>
<dbReference type="InterPro" id="IPR029063">
    <property type="entry name" value="SAM-dependent_MTases_sf"/>
</dbReference>
<evidence type="ECO:0000313" key="2">
    <source>
        <dbReference type="EMBL" id="LAB69279.1"/>
    </source>
</evidence>
<organism evidence="2">
    <name type="scientific">Hirondellea gigas</name>
    <dbReference type="NCBI Taxonomy" id="1518452"/>
    <lineage>
        <taxon>Eukaryota</taxon>
        <taxon>Metazoa</taxon>
        <taxon>Ecdysozoa</taxon>
        <taxon>Arthropoda</taxon>
        <taxon>Crustacea</taxon>
        <taxon>Multicrustacea</taxon>
        <taxon>Malacostraca</taxon>
        <taxon>Eumalacostraca</taxon>
        <taxon>Peracarida</taxon>
        <taxon>Amphipoda</taxon>
        <taxon>Amphilochidea</taxon>
        <taxon>Lysianassida</taxon>
        <taxon>Lysianassidira</taxon>
        <taxon>Lysianassoidea</taxon>
        <taxon>Lysianassidae</taxon>
        <taxon>Hirondellea</taxon>
    </lineage>
</organism>
<proteinExistence type="evidence at transcript level"/>
<dbReference type="InterPro" id="IPR053202">
    <property type="entry name" value="EGF_Rcpt_Signaling_Reg"/>
</dbReference>
<dbReference type="GO" id="GO:0006888">
    <property type="term" value="P:endoplasmic reticulum to Golgi vesicle-mediated transport"/>
    <property type="evidence" value="ECO:0007669"/>
    <property type="project" value="TreeGrafter"/>
</dbReference>
<dbReference type="AlphaFoldDB" id="A0A2P2I5J0"/>
<dbReference type="GO" id="GO:0031902">
    <property type="term" value="C:late endosome membrane"/>
    <property type="evidence" value="ECO:0007669"/>
    <property type="project" value="TreeGrafter"/>
</dbReference>
<dbReference type="Gene3D" id="3.40.50.150">
    <property type="entry name" value="Vaccinia Virus protein VP39"/>
    <property type="match status" value="1"/>
</dbReference>